<protein>
    <submittedName>
        <fullName evidence="1">Uncharacterized protein</fullName>
    </submittedName>
</protein>
<dbReference type="Proteomes" id="UP001162992">
    <property type="component" value="Chromosome 6"/>
</dbReference>
<dbReference type="EMBL" id="CM055097">
    <property type="protein sequence ID" value="KAJ7552989.1"/>
    <property type="molecule type" value="Genomic_DNA"/>
</dbReference>
<keyword evidence="2" id="KW-1185">Reference proteome</keyword>
<name>A0ACC2DF77_DIPCM</name>
<evidence type="ECO:0000313" key="1">
    <source>
        <dbReference type="EMBL" id="KAJ7552989.1"/>
    </source>
</evidence>
<proteinExistence type="predicted"/>
<accession>A0ACC2DF77</accession>
<reference evidence="2" key="1">
    <citation type="journal article" date="2024" name="Proc. Natl. Acad. Sci. U.S.A.">
        <title>Extraordinary preservation of gene collinearity over three hundred million years revealed in homosporous lycophytes.</title>
        <authorList>
            <person name="Li C."/>
            <person name="Wickell D."/>
            <person name="Kuo L.Y."/>
            <person name="Chen X."/>
            <person name="Nie B."/>
            <person name="Liao X."/>
            <person name="Peng D."/>
            <person name="Ji J."/>
            <person name="Jenkins J."/>
            <person name="Williams M."/>
            <person name="Shu S."/>
            <person name="Plott C."/>
            <person name="Barry K."/>
            <person name="Rajasekar S."/>
            <person name="Grimwood J."/>
            <person name="Han X."/>
            <person name="Sun S."/>
            <person name="Hou Z."/>
            <person name="He W."/>
            <person name="Dai G."/>
            <person name="Sun C."/>
            <person name="Schmutz J."/>
            <person name="Leebens-Mack J.H."/>
            <person name="Li F.W."/>
            <person name="Wang L."/>
        </authorList>
    </citation>
    <scope>NUCLEOTIDE SEQUENCE [LARGE SCALE GENOMIC DNA]</scope>
    <source>
        <strain evidence="2">cv. PW_Plant_1</strain>
    </source>
</reference>
<organism evidence="1 2">
    <name type="scientific">Diphasiastrum complanatum</name>
    <name type="common">Issler's clubmoss</name>
    <name type="synonym">Lycopodium complanatum</name>
    <dbReference type="NCBI Taxonomy" id="34168"/>
    <lineage>
        <taxon>Eukaryota</taxon>
        <taxon>Viridiplantae</taxon>
        <taxon>Streptophyta</taxon>
        <taxon>Embryophyta</taxon>
        <taxon>Tracheophyta</taxon>
        <taxon>Lycopodiopsida</taxon>
        <taxon>Lycopodiales</taxon>
        <taxon>Lycopodiaceae</taxon>
        <taxon>Lycopodioideae</taxon>
        <taxon>Diphasiastrum</taxon>
    </lineage>
</organism>
<gene>
    <name evidence="1" type="ORF">O6H91_06G079800</name>
</gene>
<evidence type="ECO:0000313" key="2">
    <source>
        <dbReference type="Proteomes" id="UP001162992"/>
    </source>
</evidence>
<comment type="caution">
    <text evidence="1">The sequence shown here is derived from an EMBL/GenBank/DDBJ whole genome shotgun (WGS) entry which is preliminary data.</text>
</comment>
<sequence>MHALICSNLVVIIRDETRHVMIGLFASLPFSREKSADLLLRLISPTRHFHLLHSHPRFPFCCLHPSHTAFRVLHKATEVPAMSSINHQNVEEARLTGTGAELRAEDCIYLAAKSNQQVDYLERLTSGDQLGLVLPEGTAIYPANQMRIHAEDGGEFQLASFMESLNTSFLGNVLFYSPCLPSTHTFLSQNFHALPIGTVCIADSQRQGKGRAGNAWVSPKGCLMFSFTLQMNNGRILPFLQYVVTLAIVEAVEMVSFNKQMRAPDLRIKWPNDIYAKGMKIGGVLCTSTYNSSKFKIVIGIGLNVKNQEPTTCLDSLVHEFDSDANAFSREEILAAFLWKFESLYQVFLDQGFSALESTYYRYWLHSGQKVEIKEDMDSASGSKVPVTIEGLTSSGFLLAVDEHSEKYELHPDGNSFDFLQGLIRRKLQV</sequence>